<keyword evidence="1" id="KW-0472">Membrane</keyword>
<keyword evidence="1" id="KW-0812">Transmembrane</keyword>
<dbReference type="PANTHER" id="PTHR40394:SF2">
    <property type="entry name" value="QUINOL:CYTOCHROME C OXIDOREDUCTASE MEMBRANE PROTEIN"/>
    <property type="match status" value="1"/>
</dbReference>
<feature type="transmembrane region" description="Helical" evidence="1">
    <location>
        <begin position="57"/>
        <end position="78"/>
    </location>
</feature>
<dbReference type="AlphaFoldDB" id="A0A7V1LMB9"/>
<name>A0A7V1LMB9_CALAY</name>
<sequence>MEKQKKAVAVLAEFKDPADLLHAAEKVNEAGYKAYDCHSPFPIHGMDDAMGEKRSPLGWIVGTVAFIAFLGMMAFQGWTSAIDYPLILSGKPLFSYQTFGVASWAVMVLTSAITAVVVMLGLNGLPRLHHPLFYSDNFGKFSDDGFFVSIEAKDPLFHSEKTQQFLESIGGKNIELLEE</sequence>
<protein>
    <submittedName>
        <fullName evidence="2">DUF3341 domain-containing protein</fullName>
    </submittedName>
</protein>
<dbReference type="InterPro" id="IPR021776">
    <property type="entry name" value="ActD"/>
</dbReference>
<reference evidence="2" key="1">
    <citation type="journal article" date="2020" name="mSystems">
        <title>Genome- and Community-Level Interaction Insights into Carbon Utilization and Element Cycling Functions of Hydrothermarchaeota in Hydrothermal Sediment.</title>
        <authorList>
            <person name="Zhou Z."/>
            <person name="Liu Y."/>
            <person name="Xu W."/>
            <person name="Pan J."/>
            <person name="Luo Z.H."/>
            <person name="Li M."/>
        </authorList>
    </citation>
    <scope>NUCLEOTIDE SEQUENCE [LARGE SCALE GENOMIC DNA]</scope>
    <source>
        <strain evidence="2">HyVt-456</strain>
    </source>
</reference>
<feature type="transmembrane region" description="Helical" evidence="1">
    <location>
        <begin position="98"/>
        <end position="122"/>
    </location>
</feature>
<evidence type="ECO:0000313" key="2">
    <source>
        <dbReference type="EMBL" id="HED10639.1"/>
    </source>
</evidence>
<dbReference type="Proteomes" id="UP000886005">
    <property type="component" value="Unassembled WGS sequence"/>
</dbReference>
<keyword evidence="1" id="KW-1133">Transmembrane helix</keyword>
<organism evidence="2">
    <name type="scientific">Caldithrix abyssi</name>
    <dbReference type="NCBI Taxonomy" id="187145"/>
    <lineage>
        <taxon>Bacteria</taxon>
        <taxon>Pseudomonadati</taxon>
        <taxon>Calditrichota</taxon>
        <taxon>Calditrichia</taxon>
        <taxon>Calditrichales</taxon>
        <taxon>Calditrichaceae</taxon>
        <taxon>Caldithrix</taxon>
    </lineage>
</organism>
<evidence type="ECO:0000256" key="1">
    <source>
        <dbReference type="SAM" id="Phobius"/>
    </source>
</evidence>
<dbReference type="PANTHER" id="PTHR40394">
    <property type="entry name" value="LIPOPROTEIN-RELATED"/>
    <property type="match status" value="1"/>
</dbReference>
<accession>A0A7V1LMB9</accession>
<dbReference type="Pfam" id="PF11821">
    <property type="entry name" value="ActD"/>
    <property type="match status" value="1"/>
</dbReference>
<comment type="caution">
    <text evidence="2">The sequence shown here is derived from an EMBL/GenBank/DDBJ whole genome shotgun (WGS) entry which is preliminary data.</text>
</comment>
<dbReference type="EMBL" id="DRLD01000223">
    <property type="protein sequence ID" value="HED10639.1"/>
    <property type="molecule type" value="Genomic_DNA"/>
</dbReference>
<gene>
    <name evidence="2" type="ORF">ENJ10_08110</name>
</gene>
<proteinExistence type="predicted"/>